<sequence length="469" mass="48588">MREAGRAPEQRGTGSGRVVVVSASVIAALGGLLFGYDTGVISAALLYLTPDFGLSAMMQQLVVSSLLVGAVAGVVAGGPLADRLGRRRVLVGVTVVFTGCTLLCAAAPDPGVLTAARTGLGLAIGASSLVVPTYIAEMAPRAHRGALVSLHQLMVTVGILASYLVGYALSGGGQWRWMFGLAVLPSVVMLAGLLFLPESPRWLLAHGREARAREVLARTRPPDEVEAELADIAAALRAESRLSYRDLLGRGYRRWVSVGVAAAGTSQVVGVNAVIYYAPTILKNAGFGDSAAILSSVGIGTVNVLSTVVALAFIDRLGRRPLILGGTVVVIAALLAIGVLFLQPVRGGVAIGLIAALIVYEAAFACSLGIAIWLVNSEIFPNSVRGKAASFGIVTHWGLDLAVSISVLTLISALGASGVFWLYAVLGMLGLAYLHRWLPETKGRSLEEIEASLRTTDRSEGAAPGHVVG</sequence>
<comment type="caution">
    <text evidence="10">The sequence shown here is derived from an EMBL/GenBank/DDBJ whole genome shotgun (WGS) entry which is preliminary data.</text>
</comment>
<feature type="transmembrane region" description="Helical" evidence="8">
    <location>
        <begin position="56"/>
        <end position="77"/>
    </location>
</feature>
<dbReference type="InterPro" id="IPR036259">
    <property type="entry name" value="MFS_trans_sf"/>
</dbReference>
<evidence type="ECO:0000256" key="8">
    <source>
        <dbReference type="SAM" id="Phobius"/>
    </source>
</evidence>
<feature type="transmembrane region" description="Helical" evidence="8">
    <location>
        <begin position="255"/>
        <end position="278"/>
    </location>
</feature>
<evidence type="ECO:0000313" key="10">
    <source>
        <dbReference type="EMBL" id="MFD0920313.1"/>
    </source>
</evidence>
<evidence type="ECO:0000256" key="6">
    <source>
        <dbReference type="ARBA" id="ARBA00023136"/>
    </source>
</evidence>
<reference evidence="11" key="1">
    <citation type="journal article" date="2019" name="Int. J. Syst. Evol. Microbiol.">
        <title>The Global Catalogue of Microorganisms (GCM) 10K type strain sequencing project: providing services to taxonomists for standard genome sequencing and annotation.</title>
        <authorList>
            <consortium name="The Broad Institute Genomics Platform"/>
            <consortium name="The Broad Institute Genome Sequencing Center for Infectious Disease"/>
            <person name="Wu L."/>
            <person name="Ma J."/>
        </authorList>
    </citation>
    <scope>NUCLEOTIDE SEQUENCE [LARGE SCALE GENOMIC DNA]</scope>
    <source>
        <strain evidence="11">CCUG 56401</strain>
    </source>
</reference>
<gene>
    <name evidence="10" type="ORF">ACFQ16_11230</name>
</gene>
<feature type="transmembrane region" description="Helical" evidence="8">
    <location>
        <begin position="89"/>
        <end position="108"/>
    </location>
</feature>
<dbReference type="InterPro" id="IPR003663">
    <property type="entry name" value="Sugar/inositol_transpt"/>
</dbReference>
<keyword evidence="11" id="KW-1185">Reference proteome</keyword>
<keyword evidence="4 8" id="KW-0812">Transmembrane</keyword>
<dbReference type="Proteomes" id="UP001597018">
    <property type="component" value="Unassembled WGS sequence"/>
</dbReference>
<organism evidence="10 11">
    <name type="scientific">Saccharopolyspora rosea</name>
    <dbReference type="NCBI Taxonomy" id="524884"/>
    <lineage>
        <taxon>Bacteria</taxon>
        <taxon>Bacillati</taxon>
        <taxon>Actinomycetota</taxon>
        <taxon>Actinomycetes</taxon>
        <taxon>Pseudonocardiales</taxon>
        <taxon>Pseudonocardiaceae</taxon>
        <taxon>Saccharopolyspora</taxon>
    </lineage>
</organism>
<dbReference type="SUPFAM" id="SSF103473">
    <property type="entry name" value="MFS general substrate transporter"/>
    <property type="match status" value="1"/>
</dbReference>
<evidence type="ECO:0000256" key="2">
    <source>
        <dbReference type="ARBA" id="ARBA00010992"/>
    </source>
</evidence>
<protein>
    <submittedName>
        <fullName evidence="10">Sugar porter family MFS transporter</fullName>
    </submittedName>
</protein>
<dbReference type="PANTHER" id="PTHR48020">
    <property type="entry name" value="PROTON MYO-INOSITOL COTRANSPORTER"/>
    <property type="match status" value="1"/>
</dbReference>
<feature type="transmembrane region" description="Helical" evidence="8">
    <location>
        <begin position="147"/>
        <end position="169"/>
    </location>
</feature>
<evidence type="ECO:0000313" key="11">
    <source>
        <dbReference type="Proteomes" id="UP001597018"/>
    </source>
</evidence>
<dbReference type="InterPro" id="IPR050814">
    <property type="entry name" value="Myo-inositol_Transporter"/>
</dbReference>
<dbReference type="InterPro" id="IPR020846">
    <property type="entry name" value="MFS_dom"/>
</dbReference>
<feature type="transmembrane region" description="Helical" evidence="8">
    <location>
        <begin position="18"/>
        <end position="36"/>
    </location>
</feature>
<dbReference type="RefSeq" id="WP_263247803.1">
    <property type="nucleotide sequence ID" value="NZ_BAABLT010000017.1"/>
</dbReference>
<accession>A0ABW3FRP2</accession>
<keyword evidence="3 7" id="KW-0813">Transport</keyword>
<dbReference type="PRINTS" id="PR00171">
    <property type="entry name" value="SUGRTRNSPORT"/>
</dbReference>
<dbReference type="Gene3D" id="1.20.1250.20">
    <property type="entry name" value="MFS general substrate transporter like domains"/>
    <property type="match status" value="1"/>
</dbReference>
<feature type="transmembrane region" description="Helical" evidence="8">
    <location>
        <begin position="321"/>
        <end position="342"/>
    </location>
</feature>
<comment type="similarity">
    <text evidence="2 7">Belongs to the major facilitator superfamily. Sugar transporter (TC 2.A.1.1) family.</text>
</comment>
<dbReference type="PANTHER" id="PTHR48020:SF12">
    <property type="entry name" value="PROTON MYO-INOSITOL COTRANSPORTER"/>
    <property type="match status" value="1"/>
</dbReference>
<comment type="subcellular location">
    <subcellularLocation>
        <location evidence="1">Cell membrane</location>
        <topology evidence="1">Multi-pass membrane protein</topology>
    </subcellularLocation>
</comment>
<dbReference type="PROSITE" id="PS50850">
    <property type="entry name" value="MFS"/>
    <property type="match status" value="1"/>
</dbReference>
<keyword evidence="6 8" id="KW-0472">Membrane</keyword>
<feature type="transmembrane region" description="Helical" evidence="8">
    <location>
        <begin position="290"/>
        <end position="314"/>
    </location>
</feature>
<feature type="transmembrane region" description="Helical" evidence="8">
    <location>
        <begin position="175"/>
        <end position="196"/>
    </location>
</feature>
<feature type="transmembrane region" description="Helical" evidence="8">
    <location>
        <begin position="388"/>
        <end position="414"/>
    </location>
</feature>
<evidence type="ECO:0000256" key="5">
    <source>
        <dbReference type="ARBA" id="ARBA00022989"/>
    </source>
</evidence>
<dbReference type="InterPro" id="IPR005828">
    <property type="entry name" value="MFS_sugar_transport-like"/>
</dbReference>
<evidence type="ECO:0000256" key="7">
    <source>
        <dbReference type="RuleBase" id="RU003346"/>
    </source>
</evidence>
<dbReference type="NCBIfam" id="TIGR00879">
    <property type="entry name" value="SP"/>
    <property type="match status" value="1"/>
</dbReference>
<dbReference type="EMBL" id="JBHTIW010000006">
    <property type="protein sequence ID" value="MFD0920313.1"/>
    <property type="molecule type" value="Genomic_DNA"/>
</dbReference>
<feature type="transmembrane region" description="Helical" evidence="8">
    <location>
        <begin position="348"/>
        <end position="376"/>
    </location>
</feature>
<proteinExistence type="inferred from homology"/>
<feature type="transmembrane region" description="Helical" evidence="8">
    <location>
        <begin position="114"/>
        <end position="135"/>
    </location>
</feature>
<keyword evidence="5 8" id="KW-1133">Transmembrane helix</keyword>
<dbReference type="PROSITE" id="PS00216">
    <property type="entry name" value="SUGAR_TRANSPORT_1"/>
    <property type="match status" value="2"/>
</dbReference>
<dbReference type="InterPro" id="IPR005829">
    <property type="entry name" value="Sugar_transporter_CS"/>
</dbReference>
<evidence type="ECO:0000259" key="9">
    <source>
        <dbReference type="PROSITE" id="PS50850"/>
    </source>
</evidence>
<feature type="transmembrane region" description="Helical" evidence="8">
    <location>
        <begin position="420"/>
        <end position="438"/>
    </location>
</feature>
<evidence type="ECO:0000256" key="4">
    <source>
        <dbReference type="ARBA" id="ARBA00022692"/>
    </source>
</evidence>
<evidence type="ECO:0000256" key="3">
    <source>
        <dbReference type="ARBA" id="ARBA00022448"/>
    </source>
</evidence>
<name>A0ABW3FRP2_9PSEU</name>
<dbReference type="Pfam" id="PF00083">
    <property type="entry name" value="Sugar_tr"/>
    <property type="match status" value="1"/>
</dbReference>
<feature type="domain" description="Major facilitator superfamily (MFS) profile" evidence="9">
    <location>
        <begin position="23"/>
        <end position="442"/>
    </location>
</feature>
<evidence type="ECO:0000256" key="1">
    <source>
        <dbReference type="ARBA" id="ARBA00004651"/>
    </source>
</evidence>